<feature type="domain" description="Trimeric autotransporter adhesin YadA-like head" evidence="2">
    <location>
        <begin position="1407"/>
        <end position="1433"/>
    </location>
</feature>
<dbReference type="RefSeq" id="WP_207906509.1">
    <property type="nucleotide sequence ID" value="NZ_SLXJ01000022.1"/>
</dbReference>
<dbReference type="GO" id="GO:0019867">
    <property type="term" value="C:outer membrane"/>
    <property type="evidence" value="ECO:0007669"/>
    <property type="project" value="InterPro"/>
</dbReference>
<dbReference type="Gene3D" id="2.150.10.10">
    <property type="entry name" value="Serralysin-like metalloprotease, C-terminal"/>
    <property type="match status" value="5"/>
</dbReference>
<name>A0A4R2N3Z0_9PAST</name>
<evidence type="ECO:0000259" key="2">
    <source>
        <dbReference type="Pfam" id="PF05658"/>
    </source>
</evidence>
<feature type="domain" description="Trimeric autotransporter adhesin YadA-like head" evidence="2">
    <location>
        <begin position="159"/>
        <end position="184"/>
    </location>
</feature>
<dbReference type="CDD" id="cd12820">
    <property type="entry name" value="LbR_YadA-like"/>
    <property type="match status" value="3"/>
</dbReference>
<feature type="domain" description="Trimeric autotransporter adhesin YadA-like head" evidence="2">
    <location>
        <begin position="1379"/>
        <end position="1405"/>
    </location>
</feature>
<feature type="compositionally biased region" description="Low complexity" evidence="1">
    <location>
        <begin position="1313"/>
        <end position="1459"/>
    </location>
</feature>
<feature type="domain" description="Trimeric autotransporter adhesin YadA-like head" evidence="2">
    <location>
        <begin position="1298"/>
        <end position="1321"/>
    </location>
</feature>
<dbReference type="EMBL" id="SLXJ01000022">
    <property type="protein sequence ID" value="TCP15004.1"/>
    <property type="molecule type" value="Genomic_DNA"/>
</dbReference>
<dbReference type="Pfam" id="PF05658">
    <property type="entry name" value="YadA_head"/>
    <property type="match status" value="16"/>
</dbReference>
<evidence type="ECO:0000256" key="1">
    <source>
        <dbReference type="SAM" id="MobiDB-lite"/>
    </source>
</evidence>
<feature type="domain" description="Trimeric autotransporter adhesin YadA-like head" evidence="2">
    <location>
        <begin position="299"/>
        <end position="315"/>
    </location>
</feature>
<feature type="domain" description="Trimeric autotransporter adhesin YadA-like head" evidence="2">
    <location>
        <begin position="79"/>
        <end position="100"/>
    </location>
</feature>
<dbReference type="Gene3D" id="6.20.50.100">
    <property type="match status" value="1"/>
</dbReference>
<feature type="region of interest" description="Disordered" evidence="1">
    <location>
        <begin position="1282"/>
        <end position="1459"/>
    </location>
</feature>
<dbReference type="InterPro" id="IPR024973">
    <property type="entry name" value="ESPR"/>
</dbReference>
<proteinExistence type="predicted"/>
<feature type="domain" description="Trimeric autotransporter adhesin YadA-like head" evidence="2">
    <location>
        <begin position="186"/>
        <end position="212"/>
    </location>
</feature>
<accession>A0A4R2N3Z0</accession>
<dbReference type="InterPro" id="IPR008640">
    <property type="entry name" value="Adhesin_Head_dom"/>
</dbReference>
<protein>
    <submittedName>
        <fullName evidence="4">Trimeric autotransporter adhesin</fullName>
    </submittedName>
</protein>
<feature type="domain" description="Trimeric autotransporter adhesin YadA-like head" evidence="2">
    <location>
        <begin position="259"/>
        <end position="282"/>
    </location>
</feature>
<evidence type="ECO:0000313" key="5">
    <source>
        <dbReference type="Proteomes" id="UP000295537"/>
    </source>
</evidence>
<feature type="domain" description="Trimeric autotransporter adhesin YadA-like head" evidence="2">
    <location>
        <begin position="105"/>
        <end position="127"/>
    </location>
</feature>
<evidence type="ECO:0000313" key="4">
    <source>
        <dbReference type="EMBL" id="TCP15004.1"/>
    </source>
</evidence>
<feature type="domain" description="Trimeric autotransporter adhesin YadA-like head" evidence="2">
    <location>
        <begin position="1351"/>
        <end position="1377"/>
    </location>
</feature>
<feature type="domain" description="Trimeric autotransporter adhesin YadA-like head" evidence="2">
    <location>
        <begin position="323"/>
        <end position="345"/>
    </location>
</feature>
<feature type="domain" description="Trimeric autotransporter adhesin YadA-like head" evidence="2">
    <location>
        <begin position="376"/>
        <end position="401"/>
    </location>
</feature>
<sequence>MNKIFKVIFNKSTQTWTVVSELAKSAIKVKSQSSTTKTTTLSSYGKLTLISTLVLSSLYAGMAWGALNQAGVLGSNGDGVAWGADSRAEGDRTVALGFRARASRSSVSIGGDSQALGSRGVAIGQSAEVNGDNGVGIGVNAKALGDSTVAIGAGAKAQSGEAGVAVGNNAQAFATRAAALGAGAQALGASSTAIGHNAQAKRNEASAFGYSARAISEYSLALGSNAEVNGQAGVAIGHRARTENQYGIAIGTEALSRLENSTSIGRKSRALGSAAIAIGYDSSAERSGAIVIGSRSNGLQTKSEGEHSIAIGTGAHVKTNHQKSIAFGYLATVQAGSAIAIGQEAQVLRQEGVALGHLAKVQSQQGIAVGFSAQSTAQSALALGHQANASQEGAVALGSQSVANRKAFTRIPTTAHTQITVNTSQVPTQVYAPQGTTGTEQTNITNTAKNTLGAVSVGGSGKTRQIINVAAGSADSDAANIAQLKAVAKLAQQGASYDITVQGDNGTNQFTINKNKANLTIKGGTTGQGNFSNITVTKAGNDNTLEIKLAQKLGGLDKITTQQLETHNLTVKQKLEVERPATFKQGLTVNNGKTTLVQLEVQDDATFERKATFQAQAEFQGNLEVVGMLNATNLTTLAKQTATGGITLGDSAQGTVAANNKDAVSGGKVHTAIETAKIELKNTGFKVQGKNGTEQTQKLDKKLTITGEDNDNNLTTEALAESDGVKVKIKLNKDLNLDKITVAGNKQSTINNLDAPELSTTIFTLAKNGYAFFNGVAIFSNRALFNEGMTVTNGIDVSGQSKFRDRVEFGKDVTANGTVSANKVMAVEGSFNSLTVNNTIDAVQGVNLNGASGNVAANDHKAVSGDKVYNFVTQQVNNAGFKIDEKGVQKADITSGKVVNFVDGDLTTVSVTQNNGKTEVKYSVVTQEIGSDNQGKAQLQGNRADSKGVAKAVEVVEAVNNASIFLKANEENTGGRVKNGESITVKQGNNIVVERQNSRITVKTVDNPAFKDITTDSLTTSQLETDEARISNAEIDDADINTLTVNEKANISNLTANTAEISEKLTAKTLEVQEKTTLKGEVTAKKGLTVEGDTTFKGKVVFDGEVEIKKMVQDTTTANANITEKLTTKNFEASGEATFKDHVDLQAGATVDGELNVDDVVATGTINANGIKAATADLTQLTVNEKIEAKKGIDLGTGSGEIKDNEKKAVSGEVVARTIKEIKEAGFKVKANGQEHTVKLGETVEFKAGNELTVEQKDGVITYGLTKQIKEAIEAAQKLTNSGVVGGNNKDQTGKEVEGATANGKGSQATGEQSTATGQNAQATGNNATASGANSKATADGATASGAGSQATGEQSTATGQNAQATGNNATASGANSKATADGATASGAGSQATGEQSTATGQNAQATGNNATASGANSKATADGATASGAGSQATGEQSTATGQNAQATGNNATASGA</sequence>
<dbReference type="SUPFAM" id="SSF101967">
    <property type="entry name" value="Adhesin YadA, collagen-binding domain"/>
    <property type="match status" value="5"/>
</dbReference>
<feature type="domain" description="Trimeric autotransporter adhesin YadA-like head" evidence="2">
    <location>
        <begin position="215"/>
        <end position="240"/>
    </location>
</feature>
<dbReference type="InterPro" id="IPR011049">
    <property type="entry name" value="Serralysin-like_metalloprot_C"/>
</dbReference>
<reference evidence="4 5" key="1">
    <citation type="submission" date="2019-03" db="EMBL/GenBank/DDBJ databases">
        <title>Genomic Encyclopedia of Type Strains, Phase IV (KMG-IV): sequencing the most valuable type-strain genomes for metagenomic binning, comparative biology and taxonomic classification.</title>
        <authorList>
            <person name="Goeker M."/>
        </authorList>
    </citation>
    <scope>NUCLEOTIDE SEQUENCE [LARGE SCALE GENOMIC DNA]</scope>
    <source>
        <strain evidence="4 5">DSM 16380</strain>
    </source>
</reference>
<dbReference type="Proteomes" id="UP000295537">
    <property type="component" value="Unassembled WGS sequence"/>
</dbReference>
<feature type="non-terminal residue" evidence="4">
    <location>
        <position position="1459"/>
    </location>
</feature>
<gene>
    <name evidence="4" type="ORF">EV693_1221</name>
</gene>
<dbReference type="Pfam" id="PF13018">
    <property type="entry name" value="ESPR"/>
    <property type="match status" value="1"/>
</dbReference>
<evidence type="ECO:0000259" key="3">
    <source>
        <dbReference type="Pfam" id="PF13018"/>
    </source>
</evidence>
<feature type="domain" description="Trimeric autotransporter adhesin YadA-like head" evidence="2">
    <location>
        <begin position="1323"/>
        <end position="1349"/>
    </location>
</feature>
<feature type="domain" description="Trimeric autotransporter adhesin YadA-like head" evidence="2">
    <location>
        <begin position="130"/>
        <end position="155"/>
    </location>
</feature>
<comment type="caution">
    <text evidence="4">The sequence shown here is derived from an EMBL/GenBank/DDBJ whole genome shotgun (WGS) entry which is preliminary data.</text>
</comment>
<feature type="domain" description="ESPR" evidence="3">
    <location>
        <begin position="1"/>
        <end position="42"/>
    </location>
</feature>
<organism evidence="4 5">
    <name type="scientific">Nicoletella semolina</name>
    <dbReference type="NCBI Taxonomy" id="271160"/>
    <lineage>
        <taxon>Bacteria</taxon>
        <taxon>Pseudomonadati</taxon>
        <taxon>Pseudomonadota</taxon>
        <taxon>Gammaproteobacteria</taxon>
        <taxon>Pasteurellales</taxon>
        <taxon>Pasteurellaceae</taxon>
        <taxon>Nicoletella</taxon>
    </lineage>
</organism>
<keyword evidence="5" id="KW-1185">Reference proteome</keyword>
<feature type="domain" description="Trimeric autotransporter adhesin YadA-like head" evidence="2">
    <location>
        <begin position="1435"/>
        <end position="1459"/>
    </location>
</feature>